<dbReference type="AlphaFoldDB" id="A0A2M7SFK2"/>
<accession>A0A2M7SFK2</accession>
<keyword evidence="1" id="KW-0285">Flavoprotein</keyword>
<dbReference type="InterPro" id="IPR029039">
    <property type="entry name" value="Flavoprotein-like_sf"/>
</dbReference>
<feature type="domain" description="NADPH-dependent FMN reductase-like" evidence="3">
    <location>
        <begin position="1"/>
        <end position="155"/>
    </location>
</feature>
<sequence>MKVLAILGSRNPDGQTAKAVKALLAGVEEAGAQMEQVFLPQIKIEHCEQEGKDGWGLCTKEGKCVLKDDFASVAEKIRNADAVVFATPVYFSDLSESLRAFLDRLRRICMHENGRKGIGGKDTVGVCVAGGGGGGAPECCASLQKILGIIGFNVIDIIPARRQNLDMKTKVLKIVGKWLVTQK</sequence>
<evidence type="ECO:0000259" key="3">
    <source>
        <dbReference type="Pfam" id="PF03358"/>
    </source>
</evidence>
<dbReference type="Gene3D" id="3.40.50.360">
    <property type="match status" value="1"/>
</dbReference>
<dbReference type="SUPFAM" id="SSF52218">
    <property type="entry name" value="Flavoproteins"/>
    <property type="match status" value="1"/>
</dbReference>
<evidence type="ECO:0000313" key="4">
    <source>
        <dbReference type="EMBL" id="PIZ18280.1"/>
    </source>
</evidence>
<evidence type="ECO:0000256" key="2">
    <source>
        <dbReference type="ARBA" id="ARBA00022643"/>
    </source>
</evidence>
<protein>
    <recommendedName>
        <fullName evidence="3">NADPH-dependent FMN reductase-like domain-containing protein</fullName>
    </recommendedName>
</protein>
<name>A0A2M7SFK2_9BACT</name>
<dbReference type="Proteomes" id="UP000229307">
    <property type="component" value="Unassembled WGS sequence"/>
</dbReference>
<reference evidence="5" key="1">
    <citation type="submission" date="2017-09" db="EMBL/GenBank/DDBJ databases">
        <title>Depth-based differentiation of microbial function through sediment-hosted aquifers and enrichment of novel symbionts in the deep terrestrial subsurface.</title>
        <authorList>
            <person name="Probst A.J."/>
            <person name="Ladd B."/>
            <person name="Jarett J.K."/>
            <person name="Geller-Mcgrath D.E."/>
            <person name="Sieber C.M.K."/>
            <person name="Emerson J.B."/>
            <person name="Anantharaman K."/>
            <person name="Thomas B.C."/>
            <person name="Malmstrom R."/>
            <person name="Stieglmeier M."/>
            <person name="Klingl A."/>
            <person name="Woyke T."/>
            <person name="Ryan C.M."/>
            <person name="Banfield J.F."/>
        </authorList>
    </citation>
    <scope>NUCLEOTIDE SEQUENCE [LARGE SCALE GENOMIC DNA]</scope>
</reference>
<dbReference type="PANTHER" id="PTHR43278:SF1">
    <property type="entry name" value="IRON-SULFUR FLAVOPROTEIN MJ1083"/>
    <property type="match status" value="1"/>
</dbReference>
<dbReference type="InterPro" id="IPR005025">
    <property type="entry name" value="FMN_Rdtase-like_dom"/>
</dbReference>
<keyword evidence="2" id="KW-0288">FMN</keyword>
<evidence type="ECO:0000313" key="5">
    <source>
        <dbReference type="Proteomes" id="UP000229307"/>
    </source>
</evidence>
<proteinExistence type="predicted"/>
<organism evidence="4 5">
    <name type="scientific">Candidatus Desantisbacteria bacterium CG_4_10_14_0_8_um_filter_48_22</name>
    <dbReference type="NCBI Taxonomy" id="1974543"/>
    <lineage>
        <taxon>Bacteria</taxon>
        <taxon>Candidatus Desantisiibacteriota</taxon>
    </lineage>
</organism>
<dbReference type="EMBL" id="PFMR01000008">
    <property type="protein sequence ID" value="PIZ18280.1"/>
    <property type="molecule type" value="Genomic_DNA"/>
</dbReference>
<gene>
    <name evidence="4" type="ORF">COY52_00220</name>
</gene>
<dbReference type="GO" id="GO:0016491">
    <property type="term" value="F:oxidoreductase activity"/>
    <property type="evidence" value="ECO:0007669"/>
    <property type="project" value="InterPro"/>
</dbReference>
<dbReference type="Pfam" id="PF03358">
    <property type="entry name" value="FMN_red"/>
    <property type="match status" value="1"/>
</dbReference>
<dbReference type="PANTHER" id="PTHR43278">
    <property type="entry name" value="NAD(P)H-DEPENDENT FMN-CONTAINING OXIDOREDUCTASE YWQN-RELATED"/>
    <property type="match status" value="1"/>
</dbReference>
<dbReference type="InterPro" id="IPR051796">
    <property type="entry name" value="ISF_SsuE-like"/>
</dbReference>
<evidence type="ECO:0000256" key="1">
    <source>
        <dbReference type="ARBA" id="ARBA00022630"/>
    </source>
</evidence>
<comment type="caution">
    <text evidence="4">The sequence shown here is derived from an EMBL/GenBank/DDBJ whole genome shotgun (WGS) entry which is preliminary data.</text>
</comment>